<dbReference type="AlphaFoldDB" id="A0A162IJT6"/>
<dbReference type="GO" id="GO:0035312">
    <property type="term" value="F:5'-3' DNA exonuclease activity"/>
    <property type="evidence" value="ECO:0007669"/>
    <property type="project" value="TreeGrafter"/>
</dbReference>
<dbReference type="Gene3D" id="3.40.50.12650">
    <property type="match status" value="1"/>
</dbReference>
<protein>
    <submittedName>
        <fullName evidence="8">DNA repair metallo-beta-lactamase</fullName>
    </submittedName>
</protein>
<keyword evidence="9" id="KW-1185">Reference proteome</keyword>
<gene>
    <name evidence="8" type="ORF">AAP_01793</name>
</gene>
<feature type="compositionally biased region" description="Polar residues" evidence="6">
    <location>
        <begin position="291"/>
        <end position="308"/>
    </location>
</feature>
<feature type="compositionally biased region" description="Polar residues" evidence="6">
    <location>
        <begin position="61"/>
        <end position="84"/>
    </location>
</feature>
<dbReference type="Pfam" id="PF07522">
    <property type="entry name" value="DRMBL"/>
    <property type="match status" value="1"/>
</dbReference>
<feature type="region of interest" description="Disordered" evidence="6">
    <location>
        <begin position="288"/>
        <end position="328"/>
    </location>
</feature>
<feature type="domain" description="DNA repair metallo-beta-lactamase" evidence="7">
    <location>
        <begin position="647"/>
        <end position="774"/>
    </location>
</feature>
<dbReference type="Gene3D" id="3.60.15.10">
    <property type="entry name" value="Ribonuclease Z/Hydroxyacylglutathione hydrolase-like"/>
    <property type="match status" value="1"/>
</dbReference>
<dbReference type="GO" id="GO:0003684">
    <property type="term" value="F:damaged DNA binding"/>
    <property type="evidence" value="ECO:0007669"/>
    <property type="project" value="TreeGrafter"/>
</dbReference>
<feature type="region of interest" description="Disordered" evidence="6">
    <location>
        <begin position="1"/>
        <end position="205"/>
    </location>
</feature>
<dbReference type="GO" id="GO:0036297">
    <property type="term" value="P:interstrand cross-link repair"/>
    <property type="evidence" value="ECO:0007669"/>
    <property type="project" value="TreeGrafter"/>
</dbReference>
<dbReference type="InterPro" id="IPR011084">
    <property type="entry name" value="DRMBL"/>
</dbReference>
<proteinExistence type="inferred from homology"/>
<evidence type="ECO:0000256" key="5">
    <source>
        <dbReference type="ARBA" id="ARBA00023242"/>
    </source>
</evidence>
<dbReference type="FunFam" id="3.40.50.12650:FF:000007">
    <property type="entry name" value="DNA cross-link repair 1A protein, variant"/>
    <property type="match status" value="1"/>
</dbReference>
<dbReference type="SUPFAM" id="SSF56281">
    <property type="entry name" value="Metallo-hydrolase/oxidoreductase"/>
    <property type="match status" value="1"/>
</dbReference>
<dbReference type="CDD" id="cd16273">
    <property type="entry name" value="SNM1A-1C-like_MBL-fold"/>
    <property type="match status" value="1"/>
</dbReference>
<keyword evidence="5" id="KW-0539">Nucleus</keyword>
<keyword evidence="3" id="KW-0227">DNA damage</keyword>
<dbReference type="PANTHER" id="PTHR23240">
    <property type="entry name" value="DNA CROSS-LINK REPAIR PROTEIN PSO2/SNM1-RELATED"/>
    <property type="match status" value="1"/>
</dbReference>
<dbReference type="GO" id="GO:0006303">
    <property type="term" value="P:double-strand break repair via nonhomologous end joining"/>
    <property type="evidence" value="ECO:0007669"/>
    <property type="project" value="TreeGrafter"/>
</dbReference>
<evidence type="ECO:0000313" key="9">
    <source>
        <dbReference type="Proteomes" id="UP000242877"/>
    </source>
</evidence>
<evidence type="ECO:0000256" key="4">
    <source>
        <dbReference type="ARBA" id="ARBA00023204"/>
    </source>
</evidence>
<comment type="subcellular location">
    <subcellularLocation>
        <location evidence="1">Nucleus</location>
    </subcellularLocation>
</comment>
<evidence type="ECO:0000259" key="7">
    <source>
        <dbReference type="Pfam" id="PF07522"/>
    </source>
</evidence>
<reference evidence="8 9" key="1">
    <citation type="journal article" date="2016" name="Genome Biol. Evol.">
        <title>Divergent and convergent evolution of fungal pathogenicity.</title>
        <authorList>
            <person name="Shang Y."/>
            <person name="Xiao G."/>
            <person name="Zheng P."/>
            <person name="Cen K."/>
            <person name="Zhan S."/>
            <person name="Wang C."/>
        </authorList>
    </citation>
    <scope>NUCLEOTIDE SEQUENCE [LARGE SCALE GENOMIC DNA]</scope>
    <source>
        <strain evidence="8 9">ARSEF 7405</strain>
    </source>
</reference>
<evidence type="ECO:0000313" key="8">
    <source>
        <dbReference type="EMBL" id="KZZ94493.1"/>
    </source>
</evidence>
<dbReference type="Proteomes" id="UP000242877">
    <property type="component" value="Unassembled WGS sequence"/>
</dbReference>
<dbReference type="GO" id="GO:0005634">
    <property type="term" value="C:nucleus"/>
    <property type="evidence" value="ECO:0007669"/>
    <property type="project" value="UniProtKB-SubCell"/>
</dbReference>
<comment type="caution">
    <text evidence="8">The sequence shown here is derived from an EMBL/GenBank/DDBJ whole genome shotgun (WGS) entry which is preliminary data.</text>
</comment>
<organism evidence="8 9">
    <name type="scientific">Ascosphaera apis ARSEF 7405</name>
    <dbReference type="NCBI Taxonomy" id="392613"/>
    <lineage>
        <taxon>Eukaryota</taxon>
        <taxon>Fungi</taxon>
        <taxon>Dikarya</taxon>
        <taxon>Ascomycota</taxon>
        <taxon>Pezizomycotina</taxon>
        <taxon>Eurotiomycetes</taxon>
        <taxon>Eurotiomycetidae</taxon>
        <taxon>Onygenales</taxon>
        <taxon>Ascosphaeraceae</taxon>
        <taxon>Ascosphaera</taxon>
    </lineage>
</organism>
<dbReference type="VEuPathDB" id="FungiDB:AAP_01793"/>
<dbReference type="OrthoDB" id="262529at2759"/>
<evidence type="ECO:0000256" key="2">
    <source>
        <dbReference type="ARBA" id="ARBA00010304"/>
    </source>
</evidence>
<sequence>MPPKSASSSNGNKGKSPFSRNSASSSKPSRTPVLTRGPKANNKSILNFFQKAPGPPASDQARITQFISRSKRSSNSTETANDTSGGLFFEDDGQLAGSNENEDNDTDSLFDGSLPAMSQQQPEYVDTGIQNGTDRYHEDGGAVKRRRLSLEIDGQNSTKRSPGSLEKTEPRRIGPFVDDSDDEDGDNDNGYKESVSPFAPSNGAEHVLDRPKEENIDVPHHSISPTDDKHPEMSIVHLDEQNRETTCPICEVPLEGMTDLEASSHVNQCLDAGMSPVPATVASMAIGEASDAQSGSEPAITPDSSNMPTPKDPLIKPRSPSTSGKQSPFAIEAATNSANYSAFSRIMTENVEASAWAAAAAREVASRGKRAAERTCPFYKIIPNFSICVDAFRYGAVEGCEAYFLSHFHSDHYIGLGKKWCHGPIYCSQITANLVIQQLGVEAVWVKPIPFDETVDVPGTQGAKVTMLEANHCPGSSIFLFEKEVRGRLQRVLHCGDFRAHPKQIQHPRLAPEIKDPVTGKTRLQRLDSVYLDTTYLNPKYSFPNQEDVIQTCAEICVKLDRGEPLDSATSAASIHMSNFVSREPANPTTSTMTNTNTRNKSRLCVVIGTYSIGKERICLGIARALNSKIYASAYKQRITRALDDPDLTSRLTSDPHEAQVHMHSLMEIRPNTLSDYLTTLKPHFSRIVGFRPTGWTYRPPKGRMTESPDVEKVLYSESWQTPFSEKDCKPQRGSTEEAACFGIPYSEHSSFRELTLFCCSLRIGRIVPTVNVGSATSRDKMKMWIERWEAYKRSNGLYKVKETATRW</sequence>
<accession>A0A162IJT6</accession>
<dbReference type="InterPro" id="IPR036866">
    <property type="entry name" value="RibonucZ/Hydroxyglut_hydro"/>
</dbReference>
<name>A0A162IJT6_9EURO</name>
<evidence type="ECO:0000256" key="1">
    <source>
        <dbReference type="ARBA" id="ARBA00004123"/>
    </source>
</evidence>
<feature type="compositionally biased region" description="Low complexity" evidence="6">
    <location>
        <begin position="1"/>
        <end position="30"/>
    </location>
</feature>
<feature type="compositionally biased region" description="Polar residues" evidence="6">
    <location>
        <begin position="116"/>
        <end position="133"/>
    </location>
</feature>
<dbReference type="EMBL" id="AZGZ01000006">
    <property type="protein sequence ID" value="KZZ94493.1"/>
    <property type="molecule type" value="Genomic_DNA"/>
</dbReference>
<comment type="similarity">
    <text evidence="2">Belongs to the DNA repair metallo-beta-lactamase (DRMBL) family.</text>
</comment>
<evidence type="ECO:0000256" key="6">
    <source>
        <dbReference type="SAM" id="MobiDB-lite"/>
    </source>
</evidence>
<feature type="compositionally biased region" description="Acidic residues" evidence="6">
    <location>
        <begin position="178"/>
        <end position="187"/>
    </location>
</feature>
<keyword evidence="4" id="KW-0234">DNA repair</keyword>
<dbReference type="PANTHER" id="PTHR23240:SF6">
    <property type="entry name" value="DNA CROSS-LINK REPAIR 1A PROTEIN"/>
    <property type="match status" value="1"/>
</dbReference>
<evidence type="ECO:0000256" key="3">
    <source>
        <dbReference type="ARBA" id="ARBA00022763"/>
    </source>
</evidence>